<evidence type="ECO:0000313" key="1">
    <source>
        <dbReference type="EMBL" id="KAI5079184.1"/>
    </source>
</evidence>
<dbReference type="InterPro" id="IPR038920">
    <property type="entry name" value="At3g05675-like"/>
</dbReference>
<sequence length="300" mass="33235">MSVDVGIRLLRAADHLLYQECADDCMAYLASAPWSDKEEEAIDDAISSMGLKPSSDLAARLTSADDMKVFKEVIKHLTEKAGCGEKGVAALHDFVNATFNEAPAQATCVCMSMIREAWTTATKNLITGNHLRSVSLWNTLTILALEYGDAKSFLADFIGCSKKLCGAMTRIRERFSVAEVLIQVFLRVIPGKANNKLVLLSNSQRLALLAAWAPMVADLKCKSLESAFRQLFTTLPLQDPVLIALVKEETTNPQFGDCYAWWRTKLFKRMKRCNSAREEIDLEASNSSKERVKLVSGEES</sequence>
<evidence type="ECO:0000313" key="2">
    <source>
        <dbReference type="Proteomes" id="UP000886520"/>
    </source>
</evidence>
<dbReference type="Proteomes" id="UP000886520">
    <property type="component" value="Chromosome 6"/>
</dbReference>
<protein>
    <submittedName>
        <fullName evidence="1">Uncharacterized protein</fullName>
    </submittedName>
</protein>
<proteinExistence type="predicted"/>
<dbReference type="EMBL" id="JABFUD020000006">
    <property type="protein sequence ID" value="KAI5079184.1"/>
    <property type="molecule type" value="Genomic_DNA"/>
</dbReference>
<organism evidence="1 2">
    <name type="scientific">Adiantum capillus-veneris</name>
    <name type="common">Maidenhair fern</name>
    <dbReference type="NCBI Taxonomy" id="13818"/>
    <lineage>
        <taxon>Eukaryota</taxon>
        <taxon>Viridiplantae</taxon>
        <taxon>Streptophyta</taxon>
        <taxon>Embryophyta</taxon>
        <taxon>Tracheophyta</taxon>
        <taxon>Polypodiopsida</taxon>
        <taxon>Polypodiidae</taxon>
        <taxon>Polypodiales</taxon>
        <taxon>Pteridineae</taxon>
        <taxon>Pteridaceae</taxon>
        <taxon>Vittarioideae</taxon>
        <taxon>Adiantum</taxon>
    </lineage>
</organism>
<name>A0A9D4V3N1_ADICA</name>
<dbReference type="AlphaFoldDB" id="A0A9D4V3N1"/>
<keyword evidence="2" id="KW-1185">Reference proteome</keyword>
<dbReference type="PANTHER" id="PTHR31060">
    <property type="entry name" value="OSJNBA0011J08.25 PROTEIN-RELATED"/>
    <property type="match status" value="1"/>
</dbReference>
<dbReference type="PANTHER" id="PTHR31060:SF30">
    <property type="entry name" value="OS07G0668800 PROTEIN"/>
    <property type="match status" value="1"/>
</dbReference>
<gene>
    <name evidence="1" type="ORF">GOP47_0006855</name>
</gene>
<accession>A0A9D4V3N1</accession>
<comment type="caution">
    <text evidence="1">The sequence shown here is derived from an EMBL/GenBank/DDBJ whole genome shotgun (WGS) entry which is preliminary data.</text>
</comment>
<reference evidence="1" key="1">
    <citation type="submission" date="2021-01" db="EMBL/GenBank/DDBJ databases">
        <title>Adiantum capillus-veneris genome.</title>
        <authorList>
            <person name="Fang Y."/>
            <person name="Liao Q."/>
        </authorList>
    </citation>
    <scope>NUCLEOTIDE SEQUENCE</scope>
    <source>
        <strain evidence="1">H3</strain>
        <tissue evidence="1">Leaf</tissue>
    </source>
</reference>
<dbReference type="OrthoDB" id="1885107at2759"/>